<evidence type="ECO:0000313" key="10">
    <source>
        <dbReference type="Proteomes" id="UP000623776"/>
    </source>
</evidence>
<dbReference type="EMBL" id="BMXN01000015">
    <property type="protein sequence ID" value="GGW32457.1"/>
    <property type="molecule type" value="Genomic_DNA"/>
</dbReference>
<accession>A0A8H9I4I1</accession>
<comment type="caution">
    <text evidence="9">The sequence shown here is derived from an EMBL/GenBank/DDBJ whole genome shotgun (WGS) entry which is preliminary data.</text>
</comment>
<evidence type="ECO:0000256" key="7">
    <source>
        <dbReference type="SAM" id="MobiDB-lite"/>
    </source>
</evidence>
<dbReference type="RefSeq" id="WP_189463806.1">
    <property type="nucleotide sequence ID" value="NZ_BMXN01000015.1"/>
</dbReference>
<keyword evidence="10" id="KW-1185">Reference proteome</keyword>
<evidence type="ECO:0000256" key="3">
    <source>
        <dbReference type="ARBA" id="ARBA00022475"/>
    </source>
</evidence>
<dbReference type="PANTHER" id="PTHR42865:SF7">
    <property type="entry name" value="PROTON_GLUTAMATE-ASPARTATE SYMPORTER"/>
    <property type="match status" value="1"/>
</dbReference>
<name>A0A8H9I4I1_9GAMM</name>
<gene>
    <name evidence="9" type="ORF">GCM10007157_25300</name>
</gene>
<reference evidence="10" key="1">
    <citation type="journal article" date="2019" name="Int. J. Syst. Evol. Microbiol.">
        <title>The Global Catalogue of Microorganisms (GCM) 10K type strain sequencing project: providing services to taxonomists for standard genome sequencing and annotation.</title>
        <authorList>
            <consortium name="The Broad Institute Genomics Platform"/>
            <consortium name="The Broad Institute Genome Sequencing Center for Infectious Disease"/>
            <person name="Wu L."/>
            <person name="Ma J."/>
        </authorList>
    </citation>
    <scope>NUCLEOTIDE SEQUENCE [LARGE SCALE GENOMIC DNA]</scope>
    <source>
        <strain evidence="10">KCTC 22154</strain>
    </source>
</reference>
<feature type="transmembrane region" description="Helical" evidence="8">
    <location>
        <begin position="306"/>
        <end position="325"/>
    </location>
</feature>
<keyword evidence="3" id="KW-1003">Cell membrane</keyword>
<evidence type="ECO:0000256" key="8">
    <source>
        <dbReference type="SAM" id="Phobius"/>
    </source>
</evidence>
<feature type="transmembrane region" description="Helical" evidence="8">
    <location>
        <begin position="226"/>
        <end position="248"/>
    </location>
</feature>
<evidence type="ECO:0000256" key="2">
    <source>
        <dbReference type="ARBA" id="ARBA00022448"/>
    </source>
</evidence>
<keyword evidence="5 8" id="KW-1133">Transmembrane helix</keyword>
<dbReference type="SUPFAM" id="SSF118215">
    <property type="entry name" value="Proton glutamate symport protein"/>
    <property type="match status" value="1"/>
</dbReference>
<protein>
    <submittedName>
        <fullName evidence="9">Amino acid transporter</fullName>
    </submittedName>
</protein>
<dbReference type="Gene3D" id="1.10.3860.10">
    <property type="entry name" value="Sodium:dicarboxylate symporter"/>
    <property type="match status" value="1"/>
</dbReference>
<evidence type="ECO:0000256" key="4">
    <source>
        <dbReference type="ARBA" id="ARBA00022692"/>
    </source>
</evidence>
<evidence type="ECO:0000256" key="5">
    <source>
        <dbReference type="ARBA" id="ARBA00022989"/>
    </source>
</evidence>
<feature type="transmembrane region" description="Helical" evidence="8">
    <location>
        <begin position="12"/>
        <end position="39"/>
    </location>
</feature>
<feature type="transmembrane region" description="Helical" evidence="8">
    <location>
        <begin position="331"/>
        <end position="356"/>
    </location>
</feature>
<feature type="transmembrane region" description="Helical" evidence="8">
    <location>
        <begin position="45"/>
        <end position="66"/>
    </location>
</feature>
<keyword evidence="6 8" id="KW-0472">Membrane</keyword>
<feature type="transmembrane region" description="Helical" evidence="8">
    <location>
        <begin position="186"/>
        <end position="206"/>
    </location>
</feature>
<dbReference type="InterPro" id="IPR001991">
    <property type="entry name" value="Na-dicarboxylate_symporter"/>
</dbReference>
<evidence type="ECO:0000256" key="1">
    <source>
        <dbReference type="ARBA" id="ARBA00004651"/>
    </source>
</evidence>
<dbReference type="GO" id="GO:0005886">
    <property type="term" value="C:plasma membrane"/>
    <property type="evidence" value="ECO:0007669"/>
    <property type="project" value="UniProtKB-SubCell"/>
</dbReference>
<dbReference type="InterPro" id="IPR036458">
    <property type="entry name" value="Na:dicarbo_symporter_sf"/>
</dbReference>
<comment type="subcellular location">
    <subcellularLocation>
        <location evidence="1">Cell membrane</location>
        <topology evidence="1">Multi-pass membrane protein</topology>
    </subcellularLocation>
</comment>
<keyword evidence="2" id="KW-0813">Transport</keyword>
<feature type="transmembrane region" description="Helical" evidence="8">
    <location>
        <begin position="82"/>
        <end position="103"/>
    </location>
</feature>
<dbReference type="GO" id="GO:0015293">
    <property type="term" value="F:symporter activity"/>
    <property type="evidence" value="ECO:0007669"/>
    <property type="project" value="UniProtKB-KW"/>
</dbReference>
<feature type="transmembrane region" description="Helical" evidence="8">
    <location>
        <begin position="137"/>
        <end position="161"/>
    </location>
</feature>
<feature type="region of interest" description="Disordered" evidence="7">
    <location>
        <begin position="401"/>
        <end position="422"/>
    </location>
</feature>
<proteinExistence type="predicted"/>
<organism evidence="9 10">
    <name type="scientific">Vreelandella hamiltonii</name>
    <dbReference type="NCBI Taxonomy" id="502829"/>
    <lineage>
        <taxon>Bacteria</taxon>
        <taxon>Pseudomonadati</taxon>
        <taxon>Pseudomonadota</taxon>
        <taxon>Gammaproteobacteria</taxon>
        <taxon>Oceanospirillales</taxon>
        <taxon>Halomonadaceae</taxon>
        <taxon>Vreelandella</taxon>
    </lineage>
</organism>
<feature type="transmembrane region" description="Helical" evidence="8">
    <location>
        <begin position="368"/>
        <end position="386"/>
    </location>
</feature>
<evidence type="ECO:0000256" key="6">
    <source>
        <dbReference type="ARBA" id="ARBA00023136"/>
    </source>
</evidence>
<dbReference type="Proteomes" id="UP000623776">
    <property type="component" value="Unassembled WGS sequence"/>
</dbReference>
<dbReference type="PRINTS" id="PR00173">
    <property type="entry name" value="EDTRNSPORT"/>
</dbReference>
<sequence length="422" mass="44219">MKYLWKRYLQASLILRVTIALVLGVLVGLVGGEWVATWLGPVGDLLLRLLTFLIVPIVLFTLMVGVNQSREGSAGRVGGKVFFYYLGSSALAIMVGLSVATLFSPGSGMTLNDSASFSVPESPGVVDALLNIVPRNIVTAFAELNMLGIIFTALVFGIALLKLRQSEQQHVLGEQLYQVIEGLNEVTLKVMAGVLHFVPIGVFAIVAKTVSQQGMATLVSLGDMVMVLYIALGVQLLIYCLIMMLFGVKLRTFFREARTPMATAFATQSSAGTLPLTINAAQRMGIPKSIYGFSLPLGATLNMDGAAIRIAISAVFAANVIGAPLDFMSMAQIVLIGTLVTVGTAGVPGAGIIMIATVFAQVGLPIETVALLTAIDALVGMGATALNVTGDLVGSSVISRSEGNDLSEAPPETDSPAVNKQA</sequence>
<keyword evidence="4 8" id="KW-0812">Transmembrane</keyword>
<evidence type="ECO:0000313" key="9">
    <source>
        <dbReference type="EMBL" id="GGW32457.1"/>
    </source>
</evidence>
<dbReference type="AlphaFoldDB" id="A0A8H9I4I1"/>
<dbReference type="PANTHER" id="PTHR42865">
    <property type="entry name" value="PROTON/GLUTAMATE-ASPARTATE SYMPORTER"/>
    <property type="match status" value="1"/>
</dbReference>
<dbReference type="Pfam" id="PF00375">
    <property type="entry name" value="SDF"/>
    <property type="match status" value="1"/>
</dbReference>